<reference evidence="2 3" key="1">
    <citation type="journal article" date="2020" name="Genome Biol. Evol.">
        <title>Comparative genomics of Sclerotiniaceae.</title>
        <authorList>
            <person name="Valero Jimenez C.A."/>
            <person name="Steentjes M."/>
            <person name="Scholten O.E."/>
            <person name="Van Kan J.A.L."/>
        </authorList>
    </citation>
    <scope>NUCLEOTIDE SEQUENCE [LARGE SCALE GENOMIC DNA]</scope>
    <source>
        <strain evidence="2 3">MUCL 94</strain>
    </source>
</reference>
<dbReference type="GeneID" id="62153666"/>
<dbReference type="Proteomes" id="UP000710849">
    <property type="component" value="Unassembled WGS sequence"/>
</dbReference>
<name>A0A9P5HYZ0_9HELO</name>
<dbReference type="AlphaFoldDB" id="A0A9P5HYZ0"/>
<feature type="compositionally biased region" description="Polar residues" evidence="1">
    <location>
        <begin position="9"/>
        <end position="21"/>
    </location>
</feature>
<comment type="caution">
    <text evidence="2">The sequence shown here is derived from an EMBL/GenBank/DDBJ whole genome shotgun (WGS) entry which is preliminary data.</text>
</comment>
<organism evidence="2 3">
    <name type="scientific">Botrytis byssoidea</name>
    <dbReference type="NCBI Taxonomy" id="139641"/>
    <lineage>
        <taxon>Eukaryota</taxon>
        <taxon>Fungi</taxon>
        <taxon>Dikarya</taxon>
        <taxon>Ascomycota</taxon>
        <taxon>Pezizomycotina</taxon>
        <taxon>Leotiomycetes</taxon>
        <taxon>Helotiales</taxon>
        <taxon>Sclerotiniaceae</taxon>
        <taxon>Botrytis</taxon>
    </lineage>
</organism>
<evidence type="ECO:0000313" key="2">
    <source>
        <dbReference type="EMBL" id="KAF7927403.1"/>
    </source>
</evidence>
<evidence type="ECO:0000313" key="3">
    <source>
        <dbReference type="Proteomes" id="UP000710849"/>
    </source>
</evidence>
<keyword evidence="3" id="KW-1185">Reference proteome</keyword>
<proteinExistence type="predicted"/>
<accession>A0A9P5HYZ0</accession>
<feature type="region of interest" description="Disordered" evidence="1">
    <location>
        <begin position="1"/>
        <end position="21"/>
    </location>
</feature>
<evidence type="ECO:0000256" key="1">
    <source>
        <dbReference type="SAM" id="MobiDB-lite"/>
    </source>
</evidence>
<gene>
    <name evidence="2" type="ORF">EAE97_010078</name>
</gene>
<protein>
    <submittedName>
        <fullName evidence="2">Uncharacterized protein</fullName>
    </submittedName>
</protein>
<sequence>MSKLRHQNPARSESSIHTSDLGTDVVGPAHIVLQNRRISCSDELWASFELPSVHEPRQLQRFDRNRKSIDFIPSLKQRSTPYTELVSYPTRRTRQQPFETSNRIVRYPLTTSPSKMSHRQYKEEPGNAVNNEHVSTQSTVTLTSYCISDDRSY</sequence>
<dbReference type="EMBL" id="RCSW01000025">
    <property type="protein sequence ID" value="KAF7927403.1"/>
    <property type="molecule type" value="Genomic_DNA"/>
</dbReference>
<dbReference type="RefSeq" id="XP_038728639.1">
    <property type="nucleotide sequence ID" value="XM_038880593.1"/>
</dbReference>